<reference evidence="2" key="1">
    <citation type="submission" date="2021-03" db="EMBL/GenBank/DDBJ databases">
        <title>Leucobacter chromiisoli sp. nov., isolated from chromium-containing soil of chemical plant.</title>
        <authorList>
            <person name="Xu Z."/>
        </authorList>
    </citation>
    <scope>NUCLEOTIDE SEQUENCE</scope>
    <source>
        <strain evidence="2">A2</strain>
    </source>
</reference>
<gene>
    <name evidence="2" type="ORF">J4H91_11365</name>
</gene>
<comment type="caution">
    <text evidence="2">The sequence shown here is derived from an EMBL/GenBank/DDBJ whole genome shotgun (WGS) entry which is preliminary data.</text>
</comment>
<dbReference type="EMBL" id="JAGDYL010000020">
    <property type="protein sequence ID" value="MBO1805909.1"/>
    <property type="molecule type" value="Genomic_DNA"/>
</dbReference>
<organism evidence="2 3">
    <name type="scientific">Leucobacter ruminantium</name>
    <dbReference type="NCBI Taxonomy" id="1289170"/>
    <lineage>
        <taxon>Bacteria</taxon>
        <taxon>Bacillati</taxon>
        <taxon>Actinomycetota</taxon>
        <taxon>Actinomycetes</taxon>
        <taxon>Micrococcales</taxon>
        <taxon>Microbacteriaceae</taxon>
        <taxon>Leucobacter</taxon>
    </lineage>
</organism>
<evidence type="ECO:0000313" key="3">
    <source>
        <dbReference type="Proteomes" id="UP000664398"/>
    </source>
</evidence>
<proteinExistence type="predicted"/>
<name>A0A939LW83_9MICO</name>
<evidence type="ECO:0000256" key="1">
    <source>
        <dbReference type="SAM" id="MobiDB-lite"/>
    </source>
</evidence>
<feature type="region of interest" description="Disordered" evidence="1">
    <location>
        <begin position="55"/>
        <end position="78"/>
    </location>
</feature>
<dbReference type="RefSeq" id="WP_208046381.1">
    <property type="nucleotide sequence ID" value="NZ_JAGDYL010000020.1"/>
</dbReference>
<accession>A0A939LW83</accession>
<sequence length="78" mass="8767">MSAYAAHADLCAVIHAHEDPEMLVEMHAMLGRLGEYPVSGDMIALIRHGTRADVQHRRHADVQHRRRAAAREQRATTC</sequence>
<evidence type="ECO:0000313" key="2">
    <source>
        <dbReference type="EMBL" id="MBO1805909.1"/>
    </source>
</evidence>
<dbReference type="Proteomes" id="UP000664398">
    <property type="component" value="Unassembled WGS sequence"/>
</dbReference>
<protein>
    <submittedName>
        <fullName evidence="2">Uncharacterized protein</fullName>
    </submittedName>
</protein>
<keyword evidence="3" id="KW-1185">Reference proteome</keyword>
<dbReference type="AlphaFoldDB" id="A0A939LW83"/>